<dbReference type="PANTHER" id="PTHR30185:SF15">
    <property type="entry name" value="CRYPTIC BETA-GLUCOSIDE BGL OPERON ANTITERMINATOR"/>
    <property type="match status" value="1"/>
</dbReference>
<gene>
    <name evidence="1" type="ORF">AWN73_12290</name>
</gene>
<dbReference type="SMART" id="SM01061">
    <property type="entry name" value="CAT_RBD"/>
    <property type="match status" value="1"/>
</dbReference>
<proteinExistence type="predicted"/>
<dbReference type="InterPro" id="IPR011608">
    <property type="entry name" value="PRD"/>
</dbReference>
<dbReference type="GO" id="GO:0006355">
    <property type="term" value="P:regulation of DNA-templated transcription"/>
    <property type="evidence" value="ECO:0007669"/>
    <property type="project" value="InterPro"/>
</dbReference>
<dbReference type="Gene3D" id="1.10.1790.10">
    <property type="entry name" value="PRD domain"/>
    <property type="match status" value="2"/>
</dbReference>
<dbReference type="InterPro" id="IPR036634">
    <property type="entry name" value="PRD_sf"/>
</dbReference>
<evidence type="ECO:0000313" key="2">
    <source>
        <dbReference type="Proteomes" id="UP000238081"/>
    </source>
</evidence>
<reference evidence="1 2" key="1">
    <citation type="submission" date="2016-01" db="EMBL/GenBank/DDBJ databases">
        <title>Characterization of the Clostridium difficile lineages that are prevalent in Hong Kong and China.</title>
        <authorList>
            <person name="Kwok J.S.-L."/>
            <person name="Lam W.-Y."/>
            <person name="Ip M."/>
            <person name="Chan T.-F."/>
            <person name="Hawkey P.M."/>
            <person name="Tsui S.K.-W."/>
        </authorList>
    </citation>
    <scope>NUCLEOTIDE SEQUENCE [LARGE SCALE GENOMIC DNA]</scope>
    <source>
        <strain evidence="1 2">300064</strain>
    </source>
</reference>
<dbReference type="Pfam" id="PF03123">
    <property type="entry name" value="CAT_RBD"/>
    <property type="match status" value="1"/>
</dbReference>
<evidence type="ECO:0000313" key="1">
    <source>
        <dbReference type="EMBL" id="PPV15279.1"/>
    </source>
</evidence>
<dbReference type="GO" id="GO:0003723">
    <property type="term" value="F:RNA binding"/>
    <property type="evidence" value="ECO:0007669"/>
    <property type="project" value="InterPro"/>
</dbReference>
<dbReference type="Pfam" id="PF00874">
    <property type="entry name" value="PRD"/>
    <property type="match status" value="2"/>
</dbReference>
<organism evidence="1 2">
    <name type="scientific">Clostridium butyricum</name>
    <dbReference type="NCBI Taxonomy" id="1492"/>
    <lineage>
        <taxon>Bacteria</taxon>
        <taxon>Bacillati</taxon>
        <taxon>Bacillota</taxon>
        <taxon>Clostridia</taxon>
        <taxon>Eubacteriales</taxon>
        <taxon>Clostridiaceae</taxon>
        <taxon>Clostridium</taxon>
    </lineage>
</organism>
<dbReference type="SUPFAM" id="SSF63520">
    <property type="entry name" value="PTS-regulatory domain, PRD"/>
    <property type="match status" value="2"/>
</dbReference>
<dbReference type="EMBL" id="LRDH01000101">
    <property type="protein sequence ID" value="PPV15279.1"/>
    <property type="molecule type" value="Genomic_DNA"/>
</dbReference>
<dbReference type="NCBIfam" id="NF046042">
    <property type="entry name" value="LicT"/>
    <property type="match status" value="1"/>
</dbReference>
<comment type="caution">
    <text evidence="1">The sequence shown here is derived from an EMBL/GenBank/DDBJ whole genome shotgun (WGS) entry which is preliminary data.</text>
</comment>
<dbReference type="AlphaFoldDB" id="A0A2S7FBB5"/>
<dbReference type="RefSeq" id="WP_027636879.1">
    <property type="nucleotide sequence ID" value="NZ_CANCWB010000009.1"/>
</dbReference>
<protein>
    <submittedName>
        <fullName evidence="1">RNA-binding protein</fullName>
    </submittedName>
</protein>
<accession>A0A2S7FBB5</accession>
<dbReference type="Proteomes" id="UP000238081">
    <property type="component" value="Unassembled WGS sequence"/>
</dbReference>
<dbReference type="InterPro" id="IPR036650">
    <property type="entry name" value="CAT_RNA-bd_dom_sf"/>
</dbReference>
<dbReference type="PANTHER" id="PTHR30185">
    <property type="entry name" value="CRYPTIC BETA-GLUCOSIDE BGL OPERON ANTITERMINATOR"/>
    <property type="match status" value="1"/>
</dbReference>
<dbReference type="SUPFAM" id="SSF50151">
    <property type="entry name" value="SacY-like RNA-binding domain"/>
    <property type="match status" value="1"/>
</dbReference>
<dbReference type="Gene3D" id="2.30.24.10">
    <property type="entry name" value="CAT RNA-binding domain"/>
    <property type="match status" value="1"/>
</dbReference>
<sequence>MHIEKVLNNNAFISLDKDGEEIIVMGRGIAFGKKGNQDVDLSNFKYKIFSNKDKNLNDKLITTVSEIPEEYIGITTKIVSIFENTYNRKLDDVIYVSLTEHIHGAIERYNNGIQINNPLILDIKRLFSQEYDTAKKALEIIKEEFGVEFNDDEAGYIAHHIVNAELNNDMSNIVNITKIMHEILNIIKYHFKVEFDEETVSYYRFVTHLKFFAQRVFNKSAYEDNETDLFNILKVKYEKSYMCTNKIKDFIEHKYQYTLSDEEQLYLIIHIERIVTKSTV</sequence>
<dbReference type="InterPro" id="IPR050661">
    <property type="entry name" value="BglG_antiterminators"/>
</dbReference>
<dbReference type="InterPro" id="IPR004341">
    <property type="entry name" value="CAT_RNA-bd_dom"/>
</dbReference>
<name>A0A2S7FBB5_CLOBU</name>
<dbReference type="PROSITE" id="PS51372">
    <property type="entry name" value="PRD_2"/>
    <property type="match status" value="2"/>
</dbReference>